<feature type="region of interest" description="Disordered" evidence="1">
    <location>
        <begin position="1"/>
        <end position="24"/>
    </location>
</feature>
<evidence type="ECO:0000256" key="2">
    <source>
        <dbReference type="SAM" id="Phobius"/>
    </source>
</evidence>
<evidence type="ECO:0000313" key="4">
    <source>
        <dbReference type="Proteomes" id="UP000611640"/>
    </source>
</evidence>
<evidence type="ECO:0000256" key="1">
    <source>
        <dbReference type="SAM" id="MobiDB-lite"/>
    </source>
</evidence>
<dbReference type="RefSeq" id="WP_203962342.1">
    <property type="nucleotide sequence ID" value="NZ_AP023355.1"/>
</dbReference>
<feature type="transmembrane region" description="Helical" evidence="2">
    <location>
        <begin position="36"/>
        <end position="58"/>
    </location>
</feature>
<accession>A0A7R7HYB5</accession>
<dbReference type="EMBL" id="AP023355">
    <property type="protein sequence ID" value="BCJ35888.1"/>
    <property type="molecule type" value="Genomic_DNA"/>
</dbReference>
<keyword evidence="4" id="KW-1185">Reference proteome</keyword>
<feature type="transmembrane region" description="Helical" evidence="2">
    <location>
        <begin position="120"/>
        <end position="145"/>
    </location>
</feature>
<reference evidence="3 4" key="1">
    <citation type="submission" date="2020-08" db="EMBL/GenBank/DDBJ databases">
        <title>Whole genome shotgun sequence of Actinocatenispora thailandica NBRC 105041.</title>
        <authorList>
            <person name="Komaki H."/>
            <person name="Tamura T."/>
        </authorList>
    </citation>
    <scope>NUCLEOTIDE SEQUENCE [LARGE SCALE GENOMIC DNA]</scope>
    <source>
        <strain evidence="3 4">NBRC 105041</strain>
    </source>
</reference>
<proteinExistence type="predicted"/>
<name>A0A7R7HYB5_9ACTN</name>
<dbReference type="AlphaFoldDB" id="A0A7R7HYB5"/>
<organism evidence="3 4">
    <name type="scientific">Actinocatenispora thailandica</name>
    <dbReference type="NCBI Taxonomy" id="227318"/>
    <lineage>
        <taxon>Bacteria</taxon>
        <taxon>Bacillati</taxon>
        <taxon>Actinomycetota</taxon>
        <taxon>Actinomycetes</taxon>
        <taxon>Micromonosporales</taxon>
        <taxon>Micromonosporaceae</taxon>
        <taxon>Actinocatenispora</taxon>
    </lineage>
</organism>
<sequence length="160" mass="16044">MHPDADPPTPPTVRAPSDGTPDAERIRRRRTAGWRWAAAAGAALTLGVLGLVAMSVLAGRAEARVRAACVRFDGDNSAVHWQHGFPLAVPVGTVAVFGAALVLAVVALAGRGRPLGVRALGIVLTAPALVGLLVAGTVLADFLAYPGTGAASSMPPCGGG</sequence>
<protein>
    <submittedName>
        <fullName evidence="3">Uncharacterized protein</fullName>
    </submittedName>
</protein>
<feature type="compositionally biased region" description="Pro residues" evidence="1">
    <location>
        <begin position="1"/>
        <end position="13"/>
    </location>
</feature>
<dbReference type="KEGG" id="atl:Athai_33910"/>
<dbReference type="Proteomes" id="UP000611640">
    <property type="component" value="Chromosome"/>
</dbReference>
<keyword evidence="2" id="KW-0472">Membrane</keyword>
<keyword evidence="2" id="KW-0812">Transmembrane</keyword>
<keyword evidence="2" id="KW-1133">Transmembrane helix</keyword>
<evidence type="ECO:0000313" key="3">
    <source>
        <dbReference type="EMBL" id="BCJ35888.1"/>
    </source>
</evidence>
<gene>
    <name evidence="3" type="ORF">Athai_33910</name>
</gene>
<feature type="transmembrane region" description="Helical" evidence="2">
    <location>
        <begin position="87"/>
        <end position="108"/>
    </location>
</feature>